<evidence type="ECO:0000313" key="6">
    <source>
        <dbReference type="EMBL" id="MDR6891889.1"/>
    </source>
</evidence>
<keyword evidence="7" id="KW-1185">Reference proteome</keyword>
<dbReference type="GO" id="GO:0016829">
    <property type="term" value="F:lyase activity"/>
    <property type="evidence" value="ECO:0007669"/>
    <property type="project" value="UniProtKB-KW"/>
</dbReference>
<dbReference type="SUPFAM" id="SSF52096">
    <property type="entry name" value="ClpP/crotonase"/>
    <property type="match status" value="1"/>
</dbReference>
<feature type="region of interest" description="Disordered" evidence="4">
    <location>
        <begin position="330"/>
        <end position="369"/>
    </location>
</feature>
<evidence type="ECO:0000256" key="1">
    <source>
        <dbReference type="ARBA" id="ARBA00001709"/>
    </source>
</evidence>
<evidence type="ECO:0000256" key="4">
    <source>
        <dbReference type="SAM" id="MobiDB-lite"/>
    </source>
</evidence>
<dbReference type="PANTHER" id="PTHR43176">
    <property type="entry name" value="3-HYDROXYISOBUTYRYL-COA HYDROLASE-RELATED"/>
    <property type="match status" value="1"/>
</dbReference>
<name>A0AAE3YGQ8_9MICC</name>
<dbReference type="GO" id="GO:0003860">
    <property type="term" value="F:3-hydroxyisobutyryl-CoA hydrolase activity"/>
    <property type="evidence" value="ECO:0007669"/>
    <property type="project" value="UniProtKB-EC"/>
</dbReference>
<proteinExistence type="predicted"/>
<keyword evidence="3" id="KW-0378">Hydrolase</keyword>
<evidence type="ECO:0000256" key="3">
    <source>
        <dbReference type="ARBA" id="ARBA00022801"/>
    </source>
</evidence>
<dbReference type="Pfam" id="PF16113">
    <property type="entry name" value="ECH_2"/>
    <property type="match status" value="1"/>
</dbReference>
<gene>
    <name evidence="6" type="ORF">J2S35_000829</name>
</gene>
<dbReference type="NCBIfam" id="NF004127">
    <property type="entry name" value="PRK05617.1"/>
    <property type="match status" value="1"/>
</dbReference>
<dbReference type="CDD" id="cd06558">
    <property type="entry name" value="crotonase-like"/>
    <property type="match status" value="1"/>
</dbReference>
<evidence type="ECO:0000259" key="5">
    <source>
        <dbReference type="Pfam" id="PF16113"/>
    </source>
</evidence>
<dbReference type="GO" id="GO:0005829">
    <property type="term" value="C:cytosol"/>
    <property type="evidence" value="ECO:0007669"/>
    <property type="project" value="TreeGrafter"/>
</dbReference>
<dbReference type="InterPro" id="IPR045004">
    <property type="entry name" value="ECH_dom"/>
</dbReference>
<dbReference type="GO" id="GO:0006574">
    <property type="term" value="P:L-valine catabolic process"/>
    <property type="evidence" value="ECO:0007669"/>
    <property type="project" value="TreeGrafter"/>
</dbReference>
<dbReference type="RefSeq" id="WP_309850180.1">
    <property type="nucleotide sequence ID" value="NZ_BAAAIU010000021.1"/>
</dbReference>
<evidence type="ECO:0000256" key="2">
    <source>
        <dbReference type="ARBA" id="ARBA00011915"/>
    </source>
</evidence>
<reference evidence="6" key="1">
    <citation type="submission" date="2023-07" db="EMBL/GenBank/DDBJ databases">
        <title>Sequencing the genomes of 1000 actinobacteria strains.</title>
        <authorList>
            <person name="Klenk H.-P."/>
        </authorList>
    </citation>
    <scope>NUCLEOTIDE SEQUENCE</scope>
    <source>
        <strain evidence="6">DSM 13988</strain>
    </source>
</reference>
<accession>A0AAE3YGQ8</accession>
<dbReference type="Proteomes" id="UP001247307">
    <property type="component" value="Unassembled WGS sequence"/>
</dbReference>
<dbReference type="PANTHER" id="PTHR43176:SF3">
    <property type="entry name" value="3-HYDROXYISOBUTYRYL-COA HYDROLASE, MITOCHONDRIAL"/>
    <property type="match status" value="1"/>
</dbReference>
<dbReference type="Gene3D" id="3.90.226.10">
    <property type="entry name" value="2-enoyl-CoA Hydratase, Chain A, domain 1"/>
    <property type="match status" value="1"/>
</dbReference>
<sequence length="369" mass="38538">MDTTEVMFERRGHLGAILLNRPKAINALSEAMVDGIRAQLAAWAEDPDVAQVAVRGAGERGLCAGGDIVALRQAAVDGQPEAARAFFEREYAMDAAIAEYSKPYVAFMDGIVLGGGVGVSAHGSVRVVTERTRLGMPETGIGFVPDIGASKLLSEAPGELGTWMALTGEMISGADAIALGLADWYVPSERLEELARALETEPAVDAVRKFAVEPPEPALLADREWIDSCFSSDDPVEIVARLRASGHEDTAATIESKSPSSTFVTLALLRRAPGLTLREALAAELRVGMALFSSGEMVEGIRAQVVDKDRNPSWNPPTLAEVSRERLATLLAGGEGADDDAAAGQGPAGGAGDGSTEAAGRQDTAGKDA</sequence>
<dbReference type="EMBL" id="JAVDUI010000001">
    <property type="protein sequence ID" value="MDR6891889.1"/>
    <property type="molecule type" value="Genomic_DNA"/>
</dbReference>
<protein>
    <recommendedName>
        <fullName evidence="2">3-hydroxyisobutyryl-CoA hydrolase</fullName>
        <ecNumber evidence="2">3.1.2.4</ecNumber>
    </recommendedName>
</protein>
<evidence type="ECO:0000313" key="7">
    <source>
        <dbReference type="Proteomes" id="UP001247307"/>
    </source>
</evidence>
<comment type="caution">
    <text evidence="6">The sequence shown here is derived from an EMBL/GenBank/DDBJ whole genome shotgun (WGS) entry which is preliminary data.</text>
</comment>
<dbReference type="EC" id="3.1.2.4" evidence="2"/>
<dbReference type="InterPro" id="IPR032259">
    <property type="entry name" value="HIBYL-CoA-H"/>
</dbReference>
<dbReference type="InterPro" id="IPR029045">
    <property type="entry name" value="ClpP/crotonase-like_dom_sf"/>
</dbReference>
<keyword evidence="6" id="KW-0456">Lyase</keyword>
<comment type="catalytic activity">
    <reaction evidence="1">
        <text>3-hydroxy-2-methylpropanoyl-CoA + H2O = 3-hydroxy-2-methylpropanoate + CoA + H(+)</text>
        <dbReference type="Rhea" id="RHEA:20888"/>
        <dbReference type="ChEBI" id="CHEBI:11805"/>
        <dbReference type="ChEBI" id="CHEBI:15377"/>
        <dbReference type="ChEBI" id="CHEBI:15378"/>
        <dbReference type="ChEBI" id="CHEBI:57287"/>
        <dbReference type="ChEBI" id="CHEBI:57340"/>
        <dbReference type="EC" id="3.1.2.4"/>
    </reaction>
</comment>
<feature type="domain" description="Enoyl-CoA hydratase/isomerase" evidence="5">
    <location>
        <begin position="15"/>
        <end position="329"/>
    </location>
</feature>
<dbReference type="AlphaFoldDB" id="A0AAE3YGQ8"/>
<organism evidence="6 7">
    <name type="scientific">Falsarthrobacter nasiphocae</name>
    <dbReference type="NCBI Taxonomy" id="189863"/>
    <lineage>
        <taxon>Bacteria</taxon>
        <taxon>Bacillati</taxon>
        <taxon>Actinomycetota</taxon>
        <taxon>Actinomycetes</taxon>
        <taxon>Micrococcales</taxon>
        <taxon>Micrococcaceae</taxon>
        <taxon>Falsarthrobacter</taxon>
    </lineage>
</organism>